<organism evidence="2 3">
    <name type="scientific">Liparis tanakae</name>
    <name type="common">Tanaka's snailfish</name>
    <dbReference type="NCBI Taxonomy" id="230148"/>
    <lineage>
        <taxon>Eukaryota</taxon>
        <taxon>Metazoa</taxon>
        <taxon>Chordata</taxon>
        <taxon>Craniata</taxon>
        <taxon>Vertebrata</taxon>
        <taxon>Euteleostomi</taxon>
        <taxon>Actinopterygii</taxon>
        <taxon>Neopterygii</taxon>
        <taxon>Teleostei</taxon>
        <taxon>Neoteleostei</taxon>
        <taxon>Acanthomorphata</taxon>
        <taxon>Eupercaria</taxon>
        <taxon>Perciformes</taxon>
        <taxon>Cottioidei</taxon>
        <taxon>Cottales</taxon>
        <taxon>Liparidae</taxon>
        <taxon>Liparis</taxon>
    </lineage>
</organism>
<feature type="region of interest" description="Disordered" evidence="1">
    <location>
        <begin position="52"/>
        <end position="79"/>
    </location>
</feature>
<protein>
    <submittedName>
        <fullName evidence="2">Uncharacterized protein</fullName>
    </submittedName>
</protein>
<feature type="compositionally biased region" description="Basic and acidic residues" evidence="1">
    <location>
        <begin position="52"/>
        <end position="70"/>
    </location>
</feature>
<evidence type="ECO:0000313" key="3">
    <source>
        <dbReference type="Proteomes" id="UP000314294"/>
    </source>
</evidence>
<dbReference type="Proteomes" id="UP000314294">
    <property type="component" value="Unassembled WGS sequence"/>
</dbReference>
<dbReference type="EMBL" id="SRLO01019558">
    <property type="protein sequence ID" value="TNN23157.1"/>
    <property type="molecule type" value="Genomic_DNA"/>
</dbReference>
<evidence type="ECO:0000256" key="1">
    <source>
        <dbReference type="SAM" id="MobiDB-lite"/>
    </source>
</evidence>
<sequence>MKRSWRICDEEELEDLSVEMSLIAEQVVSLKHQDPVASELTTATAAALDHRAALERRREEARGGARRPETSLEPSPSCERCDMSAGRWRSLELRSSVCGRGCSWRRSEVGGRSLYEDSHVRNSHV</sequence>
<keyword evidence="3" id="KW-1185">Reference proteome</keyword>
<accession>A0A4Z2E325</accession>
<evidence type="ECO:0000313" key="2">
    <source>
        <dbReference type="EMBL" id="TNN23157.1"/>
    </source>
</evidence>
<gene>
    <name evidence="2" type="ORF">EYF80_066725</name>
</gene>
<proteinExistence type="predicted"/>
<comment type="caution">
    <text evidence="2">The sequence shown here is derived from an EMBL/GenBank/DDBJ whole genome shotgun (WGS) entry which is preliminary data.</text>
</comment>
<dbReference type="AlphaFoldDB" id="A0A4Z2E325"/>
<name>A0A4Z2E325_9TELE</name>
<reference evidence="2 3" key="1">
    <citation type="submission" date="2019-03" db="EMBL/GenBank/DDBJ databases">
        <title>First draft genome of Liparis tanakae, snailfish: a comprehensive survey of snailfish specific genes.</title>
        <authorList>
            <person name="Kim W."/>
            <person name="Song I."/>
            <person name="Jeong J.-H."/>
            <person name="Kim D."/>
            <person name="Kim S."/>
            <person name="Ryu S."/>
            <person name="Song J.Y."/>
            <person name="Lee S.K."/>
        </authorList>
    </citation>
    <scope>NUCLEOTIDE SEQUENCE [LARGE SCALE GENOMIC DNA]</scope>
    <source>
        <tissue evidence="2">Muscle</tissue>
    </source>
</reference>